<dbReference type="GO" id="GO:0006355">
    <property type="term" value="P:regulation of DNA-templated transcription"/>
    <property type="evidence" value="ECO:0007669"/>
    <property type="project" value="InterPro"/>
</dbReference>
<proteinExistence type="predicted"/>
<dbReference type="InterPro" id="IPR013321">
    <property type="entry name" value="Arc_rbn_hlx_hlx"/>
</dbReference>
<accession>A0A0F9DM15</accession>
<dbReference type="InterPro" id="IPR010985">
    <property type="entry name" value="Ribbon_hlx_hlx"/>
</dbReference>
<dbReference type="CDD" id="cd22231">
    <property type="entry name" value="RHH_NikR_HicB-like"/>
    <property type="match status" value="1"/>
</dbReference>
<organism evidence="1">
    <name type="scientific">marine sediment metagenome</name>
    <dbReference type="NCBI Taxonomy" id="412755"/>
    <lineage>
        <taxon>unclassified sequences</taxon>
        <taxon>metagenomes</taxon>
        <taxon>ecological metagenomes</taxon>
    </lineage>
</organism>
<name>A0A0F9DM15_9ZZZZ</name>
<reference evidence="1" key="1">
    <citation type="journal article" date="2015" name="Nature">
        <title>Complex archaea that bridge the gap between prokaryotes and eukaryotes.</title>
        <authorList>
            <person name="Spang A."/>
            <person name="Saw J.H."/>
            <person name="Jorgensen S.L."/>
            <person name="Zaremba-Niedzwiedzka K."/>
            <person name="Martijn J."/>
            <person name="Lind A.E."/>
            <person name="van Eijk R."/>
            <person name="Schleper C."/>
            <person name="Guy L."/>
            <person name="Ettema T.J."/>
        </authorList>
    </citation>
    <scope>NUCLEOTIDE SEQUENCE</scope>
</reference>
<dbReference type="Gene3D" id="1.10.1220.10">
    <property type="entry name" value="Met repressor-like"/>
    <property type="match status" value="1"/>
</dbReference>
<sequence>SINIPKIYKTRIEEGVVKGLYPSRSEAIRVAIREFLYRELKFIKELFE</sequence>
<dbReference type="EMBL" id="LAZR01028392">
    <property type="protein sequence ID" value="KKL62739.1"/>
    <property type="molecule type" value="Genomic_DNA"/>
</dbReference>
<gene>
    <name evidence="1" type="ORF">LCGC14_2182120</name>
</gene>
<evidence type="ECO:0000313" key="1">
    <source>
        <dbReference type="EMBL" id="KKL62739.1"/>
    </source>
</evidence>
<dbReference type="AlphaFoldDB" id="A0A0F9DM15"/>
<comment type="caution">
    <text evidence="1">The sequence shown here is derived from an EMBL/GenBank/DDBJ whole genome shotgun (WGS) entry which is preliminary data.</text>
</comment>
<feature type="non-terminal residue" evidence="1">
    <location>
        <position position="1"/>
    </location>
</feature>
<dbReference type="SUPFAM" id="SSF47598">
    <property type="entry name" value="Ribbon-helix-helix"/>
    <property type="match status" value="1"/>
</dbReference>
<protein>
    <submittedName>
        <fullName evidence="1">Uncharacterized protein</fullName>
    </submittedName>
</protein>